<comment type="function">
    <text evidence="11">Catalyzes the NADPH-dependent formation of L-aspartate 4-semialdehyde (L-ASA) by the reductive dephosphorylation of 4-phospho-L-aspartate. Mediates the second step in the biosynthesis of amino acids that derive from aspartate (the aspartate family of amino acids), including methioinine and threonine, the latter of which is a precursor to isoleucine.</text>
</comment>
<evidence type="ECO:0000256" key="3">
    <source>
        <dbReference type="ARBA" id="ARBA00010584"/>
    </source>
</evidence>
<feature type="active site" description="Proton acceptor" evidence="13">
    <location>
        <position position="253"/>
    </location>
</feature>
<dbReference type="PANTHER" id="PTHR46718:SF1">
    <property type="entry name" value="ASPARTATE-SEMIALDEHYDE DEHYDROGENASE"/>
    <property type="match status" value="1"/>
</dbReference>
<proteinExistence type="inferred from homology"/>
<comment type="pathway">
    <text evidence="2">Amino-acid biosynthesis; L-threonine biosynthesis; L-threonine from L-aspartate: step 2/5.</text>
</comment>
<dbReference type="InterPro" id="IPR012280">
    <property type="entry name" value="Semialdhyde_DH_dimer_dom"/>
</dbReference>
<evidence type="ECO:0000256" key="4">
    <source>
        <dbReference type="ARBA" id="ARBA00013120"/>
    </source>
</evidence>
<accession>A0A4P9XRC5</accession>
<dbReference type="GO" id="GO:0009088">
    <property type="term" value="P:threonine biosynthetic process"/>
    <property type="evidence" value="ECO:0007669"/>
    <property type="project" value="UniProtKB-KW"/>
</dbReference>
<dbReference type="Pfam" id="PF01118">
    <property type="entry name" value="Semialdhyde_dh"/>
    <property type="match status" value="1"/>
</dbReference>
<dbReference type="GO" id="GO:0051287">
    <property type="term" value="F:NAD binding"/>
    <property type="evidence" value="ECO:0007669"/>
    <property type="project" value="InterPro"/>
</dbReference>
<comment type="catalytic activity">
    <reaction evidence="10">
        <text>L-aspartate 4-semialdehyde + phosphate + NADP(+) = 4-phospho-L-aspartate + NADPH + H(+)</text>
        <dbReference type="Rhea" id="RHEA:24284"/>
        <dbReference type="ChEBI" id="CHEBI:15378"/>
        <dbReference type="ChEBI" id="CHEBI:43474"/>
        <dbReference type="ChEBI" id="CHEBI:57535"/>
        <dbReference type="ChEBI" id="CHEBI:57783"/>
        <dbReference type="ChEBI" id="CHEBI:58349"/>
        <dbReference type="ChEBI" id="CHEBI:537519"/>
        <dbReference type="EC" id="1.2.1.11"/>
    </reaction>
    <physiologicalReaction direction="right-to-left" evidence="10">
        <dbReference type="Rhea" id="RHEA:24286"/>
    </physiologicalReaction>
</comment>
<keyword evidence="8" id="KW-0560">Oxidoreductase</keyword>
<reference evidence="16" key="1">
    <citation type="journal article" date="2018" name="Nat. Microbiol.">
        <title>Leveraging single-cell genomics to expand the fungal tree of life.</title>
        <authorList>
            <person name="Ahrendt S.R."/>
            <person name="Quandt C.A."/>
            <person name="Ciobanu D."/>
            <person name="Clum A."/>
            <person name="Salamov A."/>
            <person name="Andreopoulos B."/>
            <person name="Cheng J.F."/>
            <person name="Woyke T."/>
            <person name="Pelin A."/>
            <person name="Henrissat B."/>
            <person name="Reynolds N.K."/>
            <person name="Benny G.L."/>
            <person name="Smith M.E."/>
            <person name="James T.Y."/>
            <person name="Grigoriev I.V."/>
        </authorList>
    </citation>
    <scope>NUCLEOTIDE SEQUENCE [LARGE SCALE GENOMIC DNA]</scope>
    <source>
        <strain evidence="16">RSA 1356</strain>
    </source>
</reference>
<dbReference type="InterPro" id="IPR051823">
    <property type="entry name" value="ASADH-related"/>
</dbReference>
<dbReference type="STRING" id="78915.A0A4P9XRC5"/>
<keyword evidence="7" id="KW-0521">NADP</keyword>
<dbReference type="EMBL" id="KZ992586">
    <property type="protein sequence ID" value="RKP08608.1"/>
    <property type="molecule type" value="Genomic_DNA"/>
</dbReference>
<dbReference type="NCBIfam" id="TIGR00978">
    <property type="entry name" value="asd_EA"/>
    <property type="match status" value="1"/>
</dbReference>
<keyword evidence="6" id="KW-0791">Threonine biosynthesis</keyword>
<dbReference type="GO" id="GO:0004073">
    <property type="term" value="F:aspartate-semialdehyde dehydrogenase activity"/>
    <property type="evidence" value="ECO:0007669"/>
    <property type="project" value="UniProtKB-EC"/>
</dbReference>
<dbReference type="AlphaFoldDB" id="A0A4P9XRC5"/>
<dbReference type="SUPFAM" id="SSF51735">
    <property type="entry name" value="NAD(P)-binding Rossmann-fold domains"/>
    <property type="match status" value="1"/>
</dbReference>
<sequence length="379" mass="39953">MASQTTAVPLRAGILGATGAVGQRFITLLADHPGFKVQRLGASARSAGRPYGEAVIWRMTTPLPEALAAQTVVECRPEDFDDCDVIFSGLDASVAGDIELAFLAADHCIISNAKNHRMASDVPLVVPTVNAEHLHAIPAQRLRRGLRRGFLVTISNCASVGVCVAMKALEAQHATLGRINRVNVVTMQAISGAGYPGMSAMDMLDNVVPYIGGEEDKLETEPVKILGALSEPLLLTDLVVSATCNRVPVIDGHMASMSVGFARDSTASQLDAAAATKVAVDAFTNYQTLASTDALSCASAPRPPLHVLSSADRPQPRLDRDRGNGYAVSIGRVRPCPLLDVKFTVLAHNTILGAAGSGVLNAEIAQAMGYLTRREACKH</sequence>
<dbReference type="CDD" id="cd18130">
    <property type="entry name" value="ASADH_C_arch_fung_like"/>
    <property type="match status" value="1"/>
</dbReference>
<evidence type="ECO:0000256" key="2">
    <source>
        <dbReference type="ARBA" id="ARBA00005097"/>
    </source>
</evidence>
<keyword evidence="16" id="KW-1185">Reference proteome</keyword>
<keyword evidence="9" id="KW-0486">Methionine biosynthesis</keyword>
<evidence type="ECO:0000256" key="9">
    <source>
        <dbReference type="ARBA" id="ARBA00023167"/>
    </source>
</evidence>
<dbReference type="Pfam" id="PF02774">
    <property type="entry name" value="Semialdhyde_dhC"/>
    <property type="match status" value="1"/>
</dbReference>
<dbReference type="NCBIfam" id="NF006416">
    <property type="entry name" value="PRK08664.1"/>
    <property type="match status" value="1"/>
</dbReference>
<dbReference type="PANTHER" id="PTHR46718">
    <property type="entry name" value="ASPARTATE-SEMIALDEHYDE DEHYDROGENASE"/>
    <property type="match status" value="1"/>
</dbReference>
<comment type="similarity">
    <text evidence="3">Belongs to the aspartate-semialdehyde dehydrogenase family.</text>
</comment>
<dbReference type="Proteomes" id="UP000271241">
    <property type="component" value="Unassembled WGS sequence"/>
</dbReference>
<dbReference type="EC" id="1.2.1.11" evidence="4"/>
<feature type="active site" description="Acyl-thioester intermediate" evidence="13">
    <location>
        <position position="157"/>
    </location>
</feature>
<gene>
    <name evidence="15" type="ORF">THASP1DRAFT_15438</name>
</gene>
<protein>
    <recommendedName>
        <fullName evidence="12">Aspartate-semialdehyde dehydrogenase</fullName>
        <ecNumber evidence="4">1.2.1.11</ecNumber>
    </recommendedName>
</protein>
<dbReference type="InterPro" id="IPR036291">
    <property type="entry name" value="NAD(P)-bd_dom_sf"/>
</dbReference>
<evidence type="ECO:0000256" key="10">
    <source>
        <dbReference type="ARBA" id="ARBA00049864"/>
    </source>
</evidence>
<evidence type="ECO:0000256" key="5">
    <source>
        <dbReference type="ARBA" id="ARBA00022605"/>
    </source>
</evidence>
<evidence type="ECO:0000256" key="7">
    <source>
        <dbReference type="ARBA" id="ARBA00022857"/>
    </source>
</evidence>
<dbReference type="PIRSF" id="PIRSF000148">
    <property type="entry name" value="ASA_dh"/>
    <property type="match status" value="1"/>
</dbReference>
<name>A0A4P9XRC5_9FUNG</name>
<evidence type="ECO:0000256" key="1">
    <source>
        <dbReference type="ARBA" id="ARBA00005021"/>
    </source>
</evidence>
<dbReference type="OrthoDB" id="1894490at2759"/>
<dbReference type="SUPFAM" id="SSF55347">
    <property type="entry name" value="Glyceraldehyde-3-phosphate dehydrogenase-like, C-terminal domain"/>
    <property type="match status" value="1"/>
</dbReference>
<comment type="pathway">
    <text evidence="1">Amino-acid biosynthesis; L-methionine biosynthesis via de novo pathway; L-homoserine from L-aspartate: step 2/3.</text>
</comment>
<dbReference type="GO" id="GO:0009086">
    <property type="term" value="P:methionine biosynthetic process"/>
    <property type="evidence" value="ECO:0007669"/>
    <property type="project" value="UniProtKB-KW"/>
</dbReference>
<evidence type="ECO:0000256" key="12">
    <source>
        <dbReference type="ARBA" id="ARBA00050041"/>
    </source>
</evidence>
<dbReference type="Gene3D" id="3.30.360.10">
    <property type="entry name" value="Dihydrodipicolinate Reductase, domain 2"/>
    <property type="match status" value="1"/>
</dbReference>
<organism evidence="15 16">
    <name type="scientific">Thamnocephalis sphaerospora</name>
    <dbReference type="NCBI Taxonomy" id="78915"/>
    <lineage>
        <taxon>Eukaryota</taxon>
        <taxon>Fungi</taxon>
        <taxon>Fungi incertae sedis</taxon>
        <taxon>Zoopagomycota</taxon>
        <taxon>Zoopagomycotina</taxon>
        <taxon>Zoopagomycetes</taxon>
        <taxon>Zoopagales</taxon>
        <taxon>Sigmoideomycetaceae</taxon>
        <taxon>Thamnocephalis</taxon>
    </lineage>
</organism>
<evidence type="ECO:0000256" key="6">
    <source>
        <dbReference type="ARBA" id="ARBA00022697"/>
    </source>
</evidence>
<keyword evidence="5" id="KW-0028">Amino-acid biosynthesis</keyword>
<evidence type="ECO:0000256" key="8">
    <source>
        <dbReference type="ARBA" id="ARBA00023002"/>
    </source>
</evidence>
<dbReference type="SMART" id="SM00859">
    <property type="entry name" value="Semialdhyde_dh"/>
    <property type="match status" value="1"/>
</dbReference>
<evidence type="ECO:0000256" key="11">
    <source>
        <dbReference type="ARBA" id="ARBA00049950"/>
    </source>
</evidence>
<feature type="domain" description="Semialdehyde dehydrogenase NAD-binding" evidence="14">
    <location>
        <begin position="11"/>
        <end position="137"/>
    </location>
</feature>
<dbReference type="CDD" id="cd02315">
    <property type="entry name" value="ScASADH_like_N"/>
    <property type="match status" value="1"/>
</dbReference>
<dbReference type="FunFam" id="3.30.360.10:FF:000016">
    <property type="entry name" value="Probable aspartate-semialdehyde dehydrogenase"/>
    <property type="match status" value="1"/>
</dbReference>
<dbReference type="InterPro" id="IPR000534">
    <property type="entry name" value="Semialdehyde_DH_NAD-bd"/>
</dbReference>
<evidence type="ECO:0000313" key="15">
    <source>
        <dbReference type="EMBL" id="RKP08608.1"/>
    </source>
</evidence>
<dbReference type="GO" id="GO:0046983">
    <property type="term" value="F:protein dimerization activity"/>
    <property type="evidence" value="ECO:0007669"/>
    <property type="project" value="InterPro"/>
</dbReference>
<dbReference type="GO" id="GO:0050661">
    <property type="term" value="F:NADP binding"/>
    <property type="evidence" value="ECO:0007669"/>
    <property type="project" value="InterPro"/>
</dbReference>
<dbReference type="InterPro" id="IPR005676">
    <property type="entry name" value="Asp_semi-ald_DH_pep-lack"/>
</dbReference>
<evidence type="ECO:0000313" key="16">
    <source>
        <dbReference type="Proteomes" id="UP000271241"/>
    </source>
</evidence>
<evidence type="ECO:0000259" key="14">
    <source>
        <dbReference type="SMART" id="SM00859"/>
    </source>
</evidence>
<evidence type="ECO:0000256" key="13">
    <source>
        <dbReference type="PIRSR" id="PIRSR000148-1"/>
    </source>
</evidence>
<dbReference type="Gene3D" id="3.40.50.720">
    <property type="entry name" value="NAD(P)-binding Rossmann-like Domain"/>
    <property type="match status" value="1"/>
</dbReference>